<accession>A0ABT8E2H0</accession>
<evidence type="ECO:0000256" key="5">
    <source>
        <dbReference type="ARBA" id="ARBA00023004"/>
    </source>
</evidence>
<sequence>MKKKIAMISMAVLLLAACASNNGADQQKKHENQNREAADSVFKQNCASCHGNNLEGATGPSLKHIGSKYSEKEIMSIILEGRKGMPAGILTGGDARLVAEWLKEEHK</sequence>
<protein>
    <submittedName>
        <fullName evidence="9">Cytochrome c</fullName>
    </submittedName>
</protein>
<evidence type="ECO:0000256" key="2">
    <source>
        <dbReference type="ARBA" id="ARBA00022617"/>
    </source>
</evidence>
<feature type="chain" id="PRO_5045801913" evidence="7">
    <location>
        <begin position="25"/>
        <end position="107"/>
    </location>
</feature>
<dbReference type="PANTHER" id="PTHR37823">
    <property type="entry name" value="CYTOCHROME C-553-LIKE"/>
    <property type="match status" value="1"/>
</dbReference>
<keyword evidence="4" id="KW-0249">Electron transport</keyword>
<dbReference type="EMBL" id="JAUHLN010000001">
    <property type="protein sequence ID" value="MDN4072087.1"/>
    <property type="molecule type" value="Genomic_DNA"/>
</dbReference>
<dbReference type="SUPFAM" id="SSF46626">
    <property type="entry name" value="Cytochrome c"/>
    <property type="match status" value="1"/>
</dbReference>
<evidence type="ECO:0000256" key="4">
    <source>
        <dbReference type="ARBA" id="ARBA00022982"/>
    </source>
</evidence>
<keyword evidence="10" id="KW-1185">Reference proteome</keyword>
<evidence type="ECO:0000313" key="10">
    <source>
        <dbReference type="Proteomes" id="UP001168694"/>
    </source>
</evidence>
<dbReference type="PROSITE" id="PS51257">
    <property type="entry name" value="PROKAR_LIPOPROTEIN"/>
    <property type="match status" value="1"/>
</dbReference>
<comment type="caution">
    <text evidence="9">The sequence shown here is derived from an EMBL/GenBank/DDBJ whole genome shotgun (WGS) entry which is preliminary data.</text>
</comment>
<keyword evidence="1" id="KW-0813">Transport</keyword>
<keyword evidence="7" id="KW-0732">Signal</keyword>
<dbReference type="InterPro" id="IPR036909">
    <property type="entry name" value="Cyt_c-like_dom_sf"/>
</dbReference>
<feature type="signal peptide" evidence="7">
    <location>
        <begin position="1"/>
        <end position="24"/>
    </location>
</feature>
<feature type="domain" description="Cytochrome c" evidence="8">
    <location>
        <begin position="33"/>
        <end position="106"/>
    </location>
</feature>
<name>A0ABT8E2H0_9BACL</name>
<keyword evidence="3 6" id="KW-0479">Metal-binding</keyword>
<dbReference type="InterPro" id="IPR054782">
    <property type="entry name" value="Cytochro_C551"/>
</dbReference>
<evidence type="ECO:0000313" key="9">
    <source>
        <dbReference type="EMBL" id="MDN4072087.1"/>
    </source>
</evidence>
<dbReference type="PROSITE" id="PS51007">
    <property type="entry name" value="CYTC"/>
    <property type="match status" value="1"/>
</dbReference>
<dbReference type="Gene3D" id="1.10.760.10">
    <property type="entry name" value="Cytochrome c-like domain"/>
    <property type="match status" value="1"/>
</dbReference>
<evidence type="ECO:0000256" key="7">
    <source>
        <dbReference type="SAM" id="SignalP"/>
    </source>
</evidence>
<evidence type="ECO:0000256" key="1">
    <source>
        <dbReference type="ARBA" id="ARBA00022448"/>
    </source>
</evidence>
<dbReference type="Proteomes" id="UP001168694">
    <property type="component" value="Unassembled WGS sequence"/>
</dbReference>
<dbReference type="InterPro" id="IPR012218">
    <property type="entry name" value="Cyt_c_BACSU-c550-type"/>
</dbReference>
<evidence type="ECO:0000256" key="3">
    <source>
        <dbReference type="ARBA" id="ARBA00022723"/>
    </source>
</evidence>
<organism evidence="9 10">
    <name type="scientific">Fictibacillus terranigra</name>
    <dbReference type="NCBI Taxonomy" id="3058424"/>
    <lineage>
        <taxon>Bacteria</taxon>
        <taxon>Bacillati</taxon>
        <taxon>Bacillota</taxon>
        <taxon>Bacilli</taxon>
        <taxon>Bacillales</taxon>
        <taxon>Fictibacillaceae</taxon>
        <taxon>Fictibacillus</taxon>
    </lineage>
</organism>
<dbReference type="InterPro" id="IPR051811">
    <property type="entry name" value="Cytochrome_c550/c551-like"/>
</dbReference>
<keyword evidence="2 6" id="KW-0349">Heme</keyword>
<reference evidence="9" key="1">
    <citation type="submission" date="2023-06" db="EMBL/GenBank/DDBJ databases">
        <title>Draft Genome Sequences of Representative Paenibacillus Polymyxa, Bacillus cereus, Fictibacillus sp., and Brevibacillus agri Strains Isolated from Amazonian Dark Earth.</title>
        <authorList>
            <person name="Pellegrinetti T.A."/>
            <person name="Cunha I.C.M."/>
            <person name="Chaves M.G."/>
            <person name="Freitas A.S."/>
            <person name="Silva A.V.R."/>
            <person name="Tsai S.M."/>
            <person name="Mendes L.W."/>
        </authorList>
    </citation>
    <scope>NUCLEOTIDE SEQUENCE</scope>
    <source>
        <strain evidence="9">CENA-BCM004</strain>
    </source>
</reference>
<dbReference type="Pfam" id="PF13442">
    <property type="entry name" value="Cytochrome_CBB3"/>
    <property type="match status" value="1"/>
</dbReference>
<evidence type="ECO:0000259" key="8">
    <source>
        <dbReference type="PROSITE" id="PS51007"/>
    </source>
</evidence>
<gene>
    <name evidence="9" type="ORF">QYF49_03450</name>
</gene>
<evidence type="ECO:0000256" key="6">
    <source>
        <dbReference type="PROSITE-ProRule" id="PRU00433"/>
    </source>
</evidence>
<proteinExistence type="predicted"/>
<keyword evidence="5 6" id="KW-0408">Iron</keyword>
<dbReference type="NCBIfam" id="NF045774">
    <property type="entry name" value="cytochro_C551"/>
    <property type="match status" value="1"/>
</dbReference>
<dbReference type="RefSeq" id="WP_290398223.1">
    <property type="nucleotide sequence ID" value="NZ_JAUHLN010000001.1"/>
</dbReference>
<dbReference type="PIRSF" id="PIRSF000025">
    <property type="entry name" value="Cytc_Bsub_c550"/>
    <property type="match status" value="1"/>
</dbReference>
<dbReference type="PANTHER" id="PTHR37823:SF4">
    <property type="entry name" value="MENAQUINOL-CYTOCHROME C REDUCTASE CYTOCHROME B_C SUBUNIT"/>
    <property type="match status" value="1"/>
</dbReference>
<dbReference type="InterPro" id="IPR009056">
    <property type="entry name" value="Cyt_c-like_dom"/>
</dbReference>